<dbReference type="GO" id="GO:0016020">
    <property type="term" value="C:membrane"/>
    <property type="evidence" value="ECO:0007669"/>
    <property type="project" value="UniProtKB-SubCell"/>
</dbReference>
<dbReference type="InterPro" id="IPR029058">
    <property type="entry name" value="AB_hydrolase_fold"/>
</dbReference>
<evidence type="ECO:0000313" key="8">
    <source>
        <dbReference type="Proteomes" id="UP000249619"/>
    </source>
</evidence>
<evidence type="ECO:0000256" key="2">
    <source>
        <dbReference type="ARBA" id="ARBA00004240"/>
    </source>
</evidence>
<dbReference type="PANTHER" id="PTHR48182">
    <property type="entry name" value="PROTEIN SERAC1"/>
    <property type="match status" value="1"/>
</dbReference>
<dbReference type="GO" id="GO:0016787">
    <property type="term" value="F:hydrolase activity"/>
    <property type="evidence" value="ECO:0007669"/>
    <property type="project" value="UniProtKB-KW"/>
</dbReference>
<evidence type="ECO:0000256" key="5">
    <source>
        <dbReference type="ARBA" id="ARBA00023128"/>
    </source>
</evidence>
<comment type="subcellular location">
    <subcellularLocation>
        <location evidence="2">Endoplasmic reticulum</location>
    </subcellularLocation>
    <subcellularLocation>
        <location evidence="3">Membrane</location>
    </subcellularLocation>
    <subcellularLocation>
        <location evidence="1">Mitochondrion</location>
    </subcellularLocation>
</comment>
<dbReference type="SUPFAM" id="SSF53474">
    <property type="entry name" value="alpha/beta-Hydrolases"/>
    <property type="match status" value="1"/>
</dbReference>
<sequence>MPDEKALSSANSDDVDRQEARTRFTTTYRLSHIPSLFTSEDIRKLFENADQEKIRDPISLAYSIYITEANQKVATITFSQAPESVHELKALEPNSTIKLVASADAGNHCIQLDNHFEGLTALSNPEPQNVIADDLTKIRETSAEKSRPLILVGHSLGGILIKGAFVKASQNEAYSALRDTIGGLAFFGTPHEGIQNEDWTEIWGDEPSSILIRDLKPGSSFLRELGESFKQHLLQEKVLTIFEHQESQTIFRKEDDEKAACIHVANESRVGINADHSKIAKLQKDEGNPYHEIKDKLRDIVSHANDIIFFRIRRKSILGVLLGLQAYFQHVSRTSKSTSALLNAASLEMNALCVVLDQPGDVLLGLKPQKNYILAASKAADRLRAVFSAAILEASSHDGALRNQLEKLTWNAWSSPGILTGPVLATTPMCMEDLINAAVPLILDLNESLIAALSAQDPSILRGFIGSQQAMHLGLDLVVLRRELLSQVDISPAQPSAGRLTGISERDGLLIGTFYAEDGSRSRLSQVI</sequence>
<dbReference type="EMBL" id="QGDH01000272">
    <property type="protein sequence ID" value="RAR01390.1"/>
    <property type="molecule type" value="Genomic_DNA"/>
</dbReference>
<accession>A0A364MRT9</accession>
<keyword evidence="7" id="KW-0378">Hydrolase</keyword>
<dbReference type="OrthoDB" id="427518at2759"/>
<proteinExistence type="predicted"/>
<gene>
    <name evidence="7" type="ORF">DDE83_008915</name>
</gene>
<dbReference type="Gene3D" id="3.40.50.1820">
    <property type="entry name" value="alpha/beta hydrolase"/>
    <property type="match status" value="1"/>
</dbReference>
<evidence type="ECO:0000256" key="1">
    <source>
        <dbReference type="ARBA" id="ARBA00004173"/>
    </source>
</evidence>
<keyword evidence="4" id="KW-0256">Endoplasmic reticulum</keyword>
<dbReference type="GO" id="GO:0005783">
    <property type="term" value="C:endoplasmic reticulum"/>
    <property type="evidence" value="ECO:0007669"/>
    <property type="project" value="UniProtKB-SubCell"/>
</dbReference>
<evidence type="ECO:0000256" key="6">
    <source>
        <dbReference type="ARBA" id="ARBA00023136"/>
    </source>
</evidence>
<dbReference type="InterPro" id="IPR052374">
    <property type="entry name" value="SERAC1"/>
</dbReference>
<dbReference type="PANTHER" id="PTHR48182:SF2">
    <property type="entry name" value="PROTEIN SERAC1"/>
    <property type="match status" value="1"/>
</dbReference>
<keyword evidence="8" id="KW-1185">Reference proteome</keyword>
<comment type="caution">
    <text evidence="7">The sequence shown here is derived from an EMBL/GenBank/DDBJ whole genome shotgun (WGS) entry which is preliminary data.</text>
</comment>
<evidence type="ECO:0000256" key="3">
    <source>
        <dbReference type="ARBA" id="ARBA00004370"/>
    </source>
</evidence>
<keyword evidence="6" id="KW-0472">Membrane</keyword>
<reference evidence="8" key="1">
    <citation type="submission" date="2018-05" db="EMBL/GenBank/DDBJ databases">
        <title>Draft genome sequence of Stemphylium lycopersici strain CIDEFI 213.</title>
        <authorList>
            <person name="Medina R."/>
            <person name="Franco M.E.E."/>
            <person name="Lucentini C.G."/>
            <person name="Saparrat M.C.N."/>
            <person name="Balatti P.A."/>
        </authorList>
    </citation>
    <scope>NUCLEOTIDE SEQUENCE [LARGE SCALE GENOMIC DNA]</scope>
    <source>
        <strain evidence="8">CIDEFI 213</strain>
    </source>
</reference>
<keyword evidence="5" id="KW-0496">Mitochondrion</keyword>
<evidence type="ECO:0000313" key="7">
    <source>
        <dbReference type="EMBL" id="RAR01390.1"/>
    </source>
</evidence>
<organism evidence="7 8">
    <name type="scientific">Stemphylium lycopersici</name>
    <name type="common">Tomato gray leaf spot disease fungus</name>
    <name type="synonym">Thyrospora lycopersici</name>
    <dbReference type="NCBI Taxonomy" id="183478"/>
    <lineage>
        <taxon>Eukaryota</taxon>
        <taxon>Fungi</taxon>
        <taxon>Dikarya</taxon>
        <taxon>Ascomycota</taxon>
        <taxon>Pezizomycotina</taxon>
        <taxon>Dothideomycetes</taxon>
        <taxon>Pleosporomycetidae</taxon>
        <taxon>Pleosporales</taxon>
        <taxon>Pleosporineae</taxon>
        <taxon>Pleosporaceae</taxon>
        <taxon>Stemphylium</taxon>
    </lineage>
</organism>
<evidence type="ECO:0000256" key="4">
    <source>
        <dbReference type="ARBA" id="ARBA00022824"/>
    </source>
</evidence>
<dbReference type="Proteomes" id="UP000249619">
    <property type="component" value="Unassembled WGS sequence"/>
</dbReference>
<dbReference type="AlphaFoldDB" id="A0A364MRT9"/>
<name>A0A364MRT9_STELY</name>
<dbReference type="STRING" id="183478.A0A364MRT9"/>
<protein>
    <submittedName>
        <fullName evidence="7">Alpha beta-hydrolase</fullName>
    </submittedName>
</protein>
<dbReference type="GO" id="GO:0005739">
    <property type="term" value="C:mitochondrion"/>
    <property type="evidence" value="ECO:0007669"/>
    <property type="project" value="UniProtKB-SubCell"/>
</dbReference>